<dbReference type="InterPro" id="IPR017946">
    <property type="entry name" value="PLC-like_Pdiesterase_TIM-brl"/>
</dbReference>
<dbReference type="InterPro" id="IPR051236">
    <property type="entry name" value="HAT_RTT109-like"/>
</dbReference>
<comment type="caution">
    <text evidence="2">The sequence shown here is derived from an EMBL/GenBank/DDBJ whole genome shotgun (WGS) entry which is preliminary data.</text>
</comment>
<dbReference type="Proteomes" id="UP000837932">
    <property type="component" value="Unassembled WGS sequence"/>
</dbReference>
<dbReference type="RefSeq" id="WP_238803849.1">
    <property type="nucleotide sequence ID" value="NZ_CAKLPY010000001.1"/>
</dbReference>
<dbReference type="Gene3D" id="3.20.20.190">
    <property type="entry name" value="Phosphatidylinositol (PI) phosphodiesterase"/>
    <property type="match status" value="1"/>
</dbReference>
<name>A0ABM9AKR7_9BACT</name>
<gene>
    <name evidence="2" type="ORF">EMA8858_00196</name>
</gene>
<dbReference type="PANTHER" id="PTHR31571">
    <property type="entry name" value="ALTERED INHERITANCE OF MITOCHONDRIA PROTEIN 6"/>
    <property type="match status" value="1"/>
</dbReference>
<evidence type="ECO:0000256" key="1">
    <source>
        <dbReference type="ARBA" id="ARBA00014286"/>
    </source>
</evidence>
<organism evidence="2 3">
    <name type="scientific">Emticicia aquatica</name>
    <dbReference type="NCBI Taxonomy" id="1681835"/>
    <lineage>
        <taxon>Bacteria</taxon>
        <taxon>Pseudomonadati</taxon>
        <taxon>Bacteroidota</taxon>
        <taxon>Cytophagia</taxon>
        <taxon>Cytophagales</taxon>
        <taxon>Leadbetterellaceae</taxon>
        <taxon>Emticicia</taxon>
    </lineage>
</organism>
<proteinExistence type="predicted"/>
<sequence length="252" mass="29281">MKNIPFFFVFFISFFLLGKSISAQIIHSHNDYEQKQPFFAAYNLGFDSIEADLYLKDGELCVAHDQKDVSTDRTLKKLYIEPLLTKIKENGGYPYSNKKSLQLLLDLKKDGKDILKVLYKELKPYQKELRHVTISISGDMPPPDEFENYDKMFFFDGRKNLIYSKKAFKKVSLVSASFLDFGKYWTGKMPLSDDVSEKIRIFVEEMHAKNKKVRIWGTPNTTLAYETLQKLKVDIIGTDDLALLRNFIDNPK</sequence>
<dbReference type="PANTHER" id="PTHR31571:SF1">
    <property type="entry name" value="ALTERED INHERITANCE OF MITOCHONDRIA PROTEIN 6"/>
    <property type="match status" value="1"/>
</dbReference>
<protein>
    <recommendedName>
        <fullName evidence="1">Altered inheritance of mitochondria protein 6</fullName>
    </recommendedName>
</protein>
<dbReference type="SUPFAM" id="SSF51695">
    <property type="entry name" value="PLC-like phosphodiesterases"/>
    <property type="match status" value="1"/>
</dbReference>
<evidence type="ECO:0000313" key="3">
    <source>
        <dbReference type="Proteomes" id="UP000837932"/>
    </source>
</evidence>
<dbReference type="EMBL" id="CAKLPY010000001">
    <property type="protein sequence ID" value="CAH0994089.1"/>
    <property type="molecule type" value="Genomic_DNA"/>
</dbReference>
<accession>A0ABM9AKR7</accession>
<reference evidence="2" key="1">
    <citation type="submission" date="2021-12" db="EMBL/GenBank/DDBJ databases">
        <authorList>
            <person name="Rodrigo-Torres L."/>
            <person name="Arahal R. D."/>
            <person name="Lucena T."/>
        </authorList>
    </citation>
    <scope>NUCLEOTIDE SEQUENCE</scope>
    <source>
        <strain evidence="2">CECT 8858</strain>
    </source>
</reference>
<evidence type="ECO:0000313" key="2">
    <source>
        <dbReference type="EMBL" id="CAH0994089.1"/>
    </source>
</evidence>
<keyword evidence="3" id="KW-1185">Reference proteome</keyword>